<name>X0RYR5_9ZZZZ</name>
<dbReference type="InterPro" id="IPR051450">
    <property type="entry name" value="Gfo/Idh/MocA_Oxidoreductases"/>
</dbReference>
<dbReference type="InterPro" id="IPR000683">
    <property type="entry name" value="Gfo/Idh/MocA-like_OxRdtase_N"/>
</dbReference>
<dbReference type="InterPro" id="IPR036291">
    <property type="entry name" value="NAD(P)-bd_dom_sf"/>
</dbReference>
<dbReference type="SUPFAM" id="SSF55347">
    <property type="entry name" value="Glyceraldehyde-3-phosphate dehydrogenase-like, C-terminal domain"/>
    <property type="match status" value="1"/>
</dbReference>
<dbReference type="AlphaFoldDB" id="X0RYR5"/>
<dbReference type="PANTHER" id="PTHR43377:SF6">
    <property type="entry name" value="GFO_IDH_MOCA-LIKE OXIDOREDUCTASE N-TERMINAL DOMAIN-CONTAINING PROTEIN"/>
    <property type="match status" value="1"/>
</dbReference>
<comment type="caution">
    <text evidence="3">The sequence shown here is derived from an EMBL/GenBank/DDBJ whole genome shotgun (WGS) entry which is preliminary data.</text>
</comment>
<feature type="domain" description="Gfo/Idh/MocA-like oxidoreductase N-terminal" evidence="1">
    <location>
        <begin position="11"/>
        <end position="130"/>
    </location>
</feature>
<proteinExistence type="predicted"/>
<dbReference type="Pfam" id="PF01408">
    <property type="entry name" value="GFO_IDH_MocA"/>
    <property type="match status" value="1"/>
</dbReference>
<dbReference type="Gene3D" id="3.40.50.720">
    <property type="entry name" value="NAD(P)-binding Rossmann-like Domain"/>
    <property type="match status" value="1"/>
</dbReference>
<dbReference type="GO" id="GO:0000166">
    <property type="term" value="F:nucleotide binding"/>
    <property type="evidence" value="ECO:0007669"/>
    <property type="project" value="InterPro"/>
</dbReference>
<evidence type="ECO:0000259" key="2">
    <source>
        <dbReference type="Pfam" id="PF22725"/>
    </source>
</evidence>
<feature type="non-terminal residue" evidence="3">
    <location>
        <position position="275"/>
    </location>
</feature>
<accession>X0RYR5</accession>
<reference evidence="3" key="1">
    <citation type="journal article" date="2014" name="Front. Microbiol.">
        <title>High frequency of phylogenetically diverse reductive dehalogenase-homologous genes in deep subseafloor sedimentary metagenomes.</title>
        <authorList>
            <person name="Kawai M."/>
            <person name="Futagami T."/>
            <person name="Toyoda A."/>
            <person name="Takaki Y."/>
            <person name="Nishi S."/>
            <person name="Hori S."/>
            <person name="Arai W."/>
            <person name="Tsubouchi T."/>
            <person name="Morono Y."/>
            <person name="Uchiyama I."/>
            <person name="Ito T."/>
            <person name="Fujiyama A."/>
            <person name="Inagaki F."/>
            <person name="Takami H."/>
        </authorList>
    </citation>
    <scope>NUCLEOTIDE SEQUENCE</scope>
    <source>
        <strain evidence="3">Expedition CK06-06</strain>
    </source>
</reference>
<dbReference type="PANTHER" id="PTHR43377">
    <property type="entry name" value="BILIVERDIN REDUCTASE A"/>
    <property type="match status" value="1"/>
</dbReference>
<feature type="domain" description="GFO/IDH/MocA-like oxidoreductase" evidence="2">
    <location>
        <begin position="139"/>
        <end position="247"/>
    </location>
</feature>
<dbReference type="Gene3D" id="3.30.360.10">
    <property type="entry name" value="Dihydrodipicolinate Reductase, domain 2"/>
    <property type="match status" value="1"/>
</dbReference>
<protein>
    <recommendedName>
        <fullName evidence="4">Gfo/Idh/MocA-like oxidoreductase N-terminal domain-containing protein</fullName>
    </recommendedName>
</protein>
<dbReference type="Pfam" id="PF22725">
    <property type="entry name" value="GFO_IDH_MocA_C3"/>
    <property type="match status" value="1"/>
</dbReference>
<dbReference type="SUPFAM" id="SSF51735">
    <property type="entry name" value="NAD(P)-binding Rossmann-fold domains"/>
    <property type="match status" value="1"/>
</dbReference>
<dbReference type="EMBL" id="BARS01006369">
    <property type="protein sequence ID" value="GAF68131.1"/>
    <property type="molecule type" value="Genomic_DNA"/>
</dbReference>
<gene>
    <name evidence="3" type="ORF">S01H1_12410</name>
</gene>
<evidence type="ECO:0000259" key="1">
    <source>
        <dbReference type="Pfam" id="PF01408"/>
    </source>
</evidence>
<evidence type="ECO:0008006" key="4">
    <source>
        <dbReference type="Google" id="ProtNLM"/>
    </source>
</evidence>
<sequence length="275" mass="30595">MKEPKREANVVKIGVVGCGYWGPNLVRNFSQIPGSEVPIICDLSEERLKHVQSLYPFVDTTTSFEDMLTDDDLDAVCIATPVGTHFPLAKRCLEAGKHVLIEKPLTRSTKDAEALISLAERAKRVLMAGHTFVYTAAVNKIKELILSDELGEVFYIGTSRVNLGLFQEDINVLWDLAPHDVSIMNYILDSEPVSVATRGAAYIQIGVEDVAFMTLEYPNGILAHVHVSWLDPCKIRRTTVVGSKKMLVYDDVATLEKIRVYDKGVNVQPHYDSFG</sequence>
<dbReference type="InterPro" id="IPR055170">
    <property type="entry name" value="GFO_IDH_MocA-like_dom"/>
</dbReference>
<organism evidence="3">
    <name type="scientific">marine sediment metagenome</name>
    <dbReference type="NCBI Taxonomy" id="412755"/>
    <lineage>
        <taxon>unclassified sequences</taxon>
        <taxon>metagenomes</taxon>
        <taxon>ecological metagenomes</taxon>
    </lineage>
</organism>
<evidence type="ECO:0000313" key="3">
    <source>
        <dbReference type="EMBL" id="GAF68131.1"/>
    </source>
</evidence>